<dbReference type="PANTHER" id="PTHR43085">
    <property type="entry name" value="HEXOKINASE FAMILY MEMBER"/>
    <property type="match status" value="1"/>
</dbReference>
<name>A0A6F8Y5R6_9ACTN</name>
<keyword evidence="5" id="KW-0067">ATP-binding</keyword>
<keyword evidence="4 7" id="KW-0418">Kinase</keyword>
<evidence type="ECO:0000256" key="4">
    <source>
        <dbReference type="ARBA" id="ARBA00022777"/>
    </source>
</evidence>
<dbReference type="InterPro" id="IPR050306">
    <property type="entry name" value="PfkB_Carbo_kinase"/>
</dbReference>
<evidence type="ECO:0000313" key="8">
    <source>
        <dbReference type="Proteomes" id="UP000502508"/>
    </source>
</evidence>
<accession>A0A6F8Y5R6</accession>
<evidence type="ECO:0000313" key="7">
    <source>
        <dbReference type="EMBL" id="BCB81301.1"/>
    </source>
</evidence>
<dbReference type="CDD" id="cd01167">
    <property type="entry name" value="bac_FRK"/>
    <property type="match status" value="1"/>
</dbReference>
<dbReference type="EMBL" id="AP022870">
    <property type="protein sequence ID" value="BCB81301.1"/>
    <property type="molecule type" value="Genomic_DNA"/>
</dbReference>
<dbReference type="InterPro" id="IPR002173">
    <property type="entry name" value="Carboh/pur_kinase_PfkB_CS"/>
</dbReference>
<organism evidence="7 8">
    <name type="scientific">Phytohabitans flavus</name>
    <dbReference type="NCBI Taxonomy" id="1076124"/>
    <lineage>
        <taxon>Bacteria</taxon>
        <taxon>Bacillati</taxon>
        <taxon>Actinomycetota</taxon>
        <taxon>Actinomycetes</taxon>
        <taxon>Micromonosporales</taxon>
        <taxon>Micromonosporaceae</taxon>
    </lineage>
</organism>
<dbReference type="AlphaFoldDB" id="A0A6F8Y5R6"/>
<evidence type="ECO:0000256" key="2">
    <source>
        <dbReference type="ARBA" id="ARBA00022679"/>
    </source>
</evidence>
<keyword evidence="8" id="KW-1185">Reference proteome</keyword>
<dbReference type="PANTHER" id="PTHR43085:SF1">
    <property type="entry name" value="PSEUDOURIDINE KINASE-RELATED"/>
    <property type="match status" value="1"/>
</dbReference>
<proteinExistence type="inferred from homology"/>
<reference evidence="7 8" key="1">
    <citation type="submission" date="2020-03" db="EMBL/GenBank/DDBJ databases">
        <title>Whole genome shotgun sequence of Phytohabitans flavus NBRC 107702.</title>
        <authorList>
            <person name="Komaki H."/>
            <person name="Tamura T."/>
        </authorList>
    </citation>
    <scope>NUCLEOTIDE SEQUENCE [LARGE SCALE GENOMIC DNA]</scope>
    <source>
        <strain evidence="7 8">NBRC 107702</strain>
    </source>
</reference>
<evidence type="ECO:0000256" key="5">
    <source>
        <dbReference type="ARBA" id="ARBA00022840"/>
    </source>
</evidence>
<dbReference type="GO" id="GO:0005524">
    <property type="term" value="F:ATP binding"/>
    <property type="evidence" value="ECO:0007669"/>
    <property type="project" value="UniProtKB-KW"/>
</dbReference>
<dbReference type="InterPro" id="IPR029056">
    <property type="entry name" value="Ribokinase-like"/>
</dbReference>
<reference evidence="7 8" key="2">
    <citation type="submission" date="2020-03" db="EMBL/GenBank/DDBJ databases">
        <authorList>
            <person name="Ichikawa N."/>
            <person name="Kimura A."/>
            <person name="Kitahashi Y."/>
            <person name="Uohara A."/>
        </authorList>
    </citation>
    <scope>NUCLEOTIDE SEQUENCE [LARGE SCALE GENOMIC DNA]</scope>
    <source>
        <strain evidence="7 8">NBRC 107702</strain>
    </source>
</reference>
<evidence type="ECO:0000259" key="6">
    <source>
        <dbReference type="Pfam" id="PF00294"/>
    </source>
</evidence>
<dbReference type="InterPro" id="IPR011611">
    <property type="entry name" value="PfkB_dom"/>
</dbReference>
<gene>
    <name evidence="7" type="ORF">Pflav_077110</name>
</gene>
<dbReference type="PROSITE" id="PS00583">
    <property type="entry name" value="PFKB_KINASES_1"/>
    <property type="match status" value="1"/>
</dbReference>
<evidence type="ECO:0000256" key="3">
    <source>
        <dbReference type="ARBA" id="ARBA00022741"/>
    </source>
</evidence>
<feature type="domain" description="Carbohydrate kinase PfkB" evidence="6">
    <location>
        <begin position="27"/>
        <end position="288"/>
    </location>
</feature>
<evidence type="ECO:0000256" key="1">
    <source>
        <dbReference type="ARBA" id="ARBA00010688"/>
    </source>
</evidence>
<dbReference type="Pfam" id="PF00294">
    <property type="entry name" value="PfkB"/>
    <property type="match status" value="1"/>
</dbReference>
<protein>
    <submittedName>
        <fullName evidence="7">Ribokinase</fullName>
    </submittedName>
</protein>
<dbReference type="KEGG" id="pfla:Pflav_077110"/>
<sequence>MPILTLVAYLVVGESLVDLISRGGSWSFAATPGGSPLNVAVGLAAEGHEVRFASEVGSDLFGGLLRAHLESFGVVPDELVETPTTSVAFARVDKAGAATYDFRFTWAYAGKPDLAGIQCVHVGSLATAVGPGDAAVLAVVEAATRAGALVSYDPNIRPALVGERATALARVEEIVRAADVVKVSDEDLRWLCPGEPDVVVARRWAALGPRLLVVTRGGDGAVAVHDGLVTVCAAPPVTVADTVGAGDAFTTGLLSHLGDDLGPESVTRALRYASATAAAVCSRPGALPPPQAEVESLLPAAVTSTTTA</sequence>
<keyword evidence="3" id="KW-0547">Nucleotide-binding</keyword>
<dbReference type="Gene3D" id="3.40.1190.20">
    <property type="match status" value="1"/>
</dbReference>
<dbReference type="SUPFAM" id="SSF53613">
    <property type="entry name" value="Ribokinase-like"/>
    <property type="match status" value="1"/>
</dbReference>
<dbReference type="Proteomes" id="UP000502508">
    <property type="component" value="Chromosome"/>
</dbReference>
<dbReference type="GO" id="GO:0016301">
    <property type="term" value="F:kinase activity"/>
    <property type="evidence" value="ECO:0007669"/>
    <property type="project" value="UniProtKB-KW"/>
</dbReference>
<keyword evidence="2" id="KW-0808">Transferase</keyword>
<comment type="similarity">
    <text evidence="1">Belongs to the carbohydrate kinase PfkB family.</text>
</comment>